<dbReference type="AlphaFoldDB" id="A0A915IQX4"/>
<organism evidence="1 2">
    <name type="scientific">Romanomermis culicivorax</name>
    <name type="common">Nematode worm</name>
    <dbReference type="NCBI Taxonomy" id="13658"/>
    <lineage>
        <taxon>Eukaryota</taxon>
        <taxon>Metazoa</taxon>
        <taxon>Ecdysozoa</taxon>
        <taxon>Nematoda</taxon>
        <taxon>Enoplea</taxon>
        <taxon>Dorylaimia</taxon>
        <taxon>Mermithida</taxon>
        <taxon>Mermithoidea</taxon>
        <taxon>Mermithidae</taxon>
        <taxon>Romanomermis</taxon>
    </lineage>
</organism>
<evidence type="ECO:0000313" key="1">
    <source>
        <dbReference type="Proteomes" id="UP000887565"/>
    </source>
</evidence>
<accession>A0A915IQX4</accession>
<dbReference type="WBParaSite" id="nRc.2.0.1.t16598-RA">
    <property type="protein sequence ID" value="nRc.2.0.1.t16598-RA"/>
    <property type="gene ID" value="nRc.2.0.1.g16598"/>
</dbReference>
<reference evidence="2" key="1">
    <citation type="submission" date="2022-11" db="UniProtKB">
        <authorList>
            <consortium name="WormBaseParasite"/>
        </authorList>
    </citation>
    <scope>IDENTIFICATION</scope>
</reference>
<protein>
    <submittedName>
        <fullName evidence="2">Uncharacterized protein</fullName>
    </submittedName>
</protein>
<sequence length="160" mass="18748">MTISQTWALSSTQCCVNRALKIKHNEVTVNRKHRHRKMYEKYLAVRFGEVEFRDNLVKFPKEFVDLVHRYCSTQLSKYAYYYFSIEYSKTLIIGNVEPLRNCVLKQETKTDWFCIFQVLPMKMLIFDGRTDISSLEQRALGPGAPLADTKPRKTLTGILQ</sequence>
<proteinExistence type="predicted"/>
<dbReference type="Proteomes" id="UP000887565">
    <property type="component" value="Unplaced"/>
</dbReference>
<evidence type="ECO:0000313" key="2">
    <source>
        <dbReference type="WBParaSite" id="nRc.2.0.1.t16598-RA"/>
    </source>
</evidence>
<keyword evidence="1" id="KW-1185">Reference proteome</keyword>
<name>A0A915IQX4_ROMCU</name>